<proteinExistence type="predicted"/>
<feature type="domain" description="Insecticide toxin TcdB middle/N-terminal" evidence="2">
    <location>
        <begin position="295"/>
        <end position="443"/>
    </location>
</feature>
<feature type="domain" description="Tox-REase-7" evidence="3">
    <location>
        <begin position="1758"/>
        <end position="1838"/>
    </location>
</feature>
<dbReference type="InterPro" id="IPR028903">
    <property type="entry name" value="Tox-REase-7_dom"/>
</dbReference>
<evidence type="ECO:0000313" key="4">
    <source>
        <dbReference type="EMBL" id="VAW42473.1"/>
    </source>
</evidence>
<evidence type="ECO:0000256" key="1">
    <source>
        <dbReference type="SAM" id="Phobius"/>
    </source>
</evidence>
<evidence type="ECO:0000259" key="2">
    <source>
        <dbReference type="Pfam" id="PF12256"/>
    </source>
</evidence>
<accession>A0A3B0VQK0</accession>
<dbReference type="Pfam" id="PF12256">
    <property type="entry name" value="TcdB_toxin_midN"/>
    <property type="match status" value="1"/>
</dbReference>
<organism evidence="4">
    <name type="scientific">hydrothermal vent metagenome</name>
    <dbReference type="NCBI Taxonomy" id="652676"/>
    <lineage>
        <taxon>unclassified sequences</taxon>
        <taxon>metagenomes</taxon>
        <taxon>ecological metagenomes</taxon>
    </lineage>
</organism>
<dbReference type="InterPro" id="IPR022045">
    <property type="entry name" value="TcdB_toxin_mid/N"/>
</dbReference>
<dbReference type="InterPro" id="IPR050708">
    <property type="entry name" value="T6SS_VgrG/RHS"/>
</dbReference>
<keyword evidence="1" id="KW-0812">Transmembrane</keyword>
<dbReference type="SUPFAM" id="SSF69318">
    <property type="entry name" value="Integrin alpha N-terminal domain"/>
    <property type="match status" value="1"/>
</dbReference>
<keyword evidence="1" id="KW-1133">Transmembrane helix</keyword>
<dbReference type="Gene3D" id="2.180.10.10">
    <property type="entry name" value="RHS repeat-associated core"/>
    <property type="match status" value="2"/>
</dbReference>
<dbReference type="InterPro" id="IPR022385">
    <property type="entry name" value="Rhs_assc_core"/>
</dbReference>
<keyword evidence="1" id="KW-0472">Membrane</keyword>
<evidence type="ECO:0008006" key="5">
    <source>
        <dbReference type="Google" id="ProtNLM"/>
    </source>
</evidence>
<dbReference type="Pfam" id="PF15649">
    <property type="entry name" value="Tox-REase-7"/>
    <property type="match status" value="1"/>
</dbReference>
<gene>
    <name evidence="4" type="ORF">MNBD_GAMMA01-703</name>
</gene>
<dbReference type="InterPro" id="IPR028994">
    <property type="entry name" value="Integrin_alpha_N"/>
</dbReference>
<feature type="non-terminal residue" evidence="4">
    <location>
        <position position="1"/>
    </location>
</feature>
<protein>
    <recommendedName>
        <fullName evidence="5">Insecticide toxin TcdB middle/N-terminal domain-containing protein</fullName>
    </recommendedName>
</protein>
<dbReference type="EMBL" id="UOEW01000363">
    <property type="protein sequence ID" value="VAW42473.1"/>
    <property type="molecule type" value="Genomic_DNA"/>
</dbReference>
<dbReference type="PANTHER" id="PTHR32305">
    <property type="match status" value="1"/>
</dbReference>
<dbReference type="NCBIfam" id="TIGR03696">
    <property type="entry name" value="Rhs_assc_core"/>
    <property type="match status" value="1"/>
</dbReference>
<dbReference type="PANTHER" id="PTHR32305:SF15">
    <property type="entry name" value="PROTEIN RHSA-RELATED"/>
    <property type="match status" value="1"/>
</dbReference>
<feature type="transmembrane region" description="Helical" evidence="1">
    <location>
        <begin position="1521"/>
        <end position="1539"/>
    </location>
</feature>
<evidence type="ECO:0000259" key="3">
    <source>
        <dbReference type="Pfam" id="PF15649"/>
    </source>
</evidence>
<reference evidence="4" key="1">
    <citation type="submission" date="2018-06" db="EMBL/GenBank/DDBJ databases">
        <authorList>
            <person name="Zhirakovskaya E."/>
        </authorList>
    </citation>
    <scope>NUCLEOTIDE SEQUENCE</scope>
</reference>
<sequence>NSGSVGFSNTATFTGLTAGANSDFQIVDINGDGLADLLYPQSGLSVRYLEIQGSGYGFSDTLIQIDLPGDPALIPEIIPPPEPIDFMLYRFYQDDNLNVIANDVNGDGVADLILRVDVYYLENPPRLNDPQPYRFISAGEELLPNGEPMQILDSSHWVAFIGNGLDNNNKLDYYSELYYIKKTSSLSDAASKDIKFIDINADGLTDVIAKNTTNNWQYKLSNGTGFNTFTDVDPISNEDQMQLFDYNLDGYIDIVYPLSVSGQPYYAKRWTGNGFSTQSFIGARAENFDQNLNLFMDINGDGATDHIRITSGSIQKIYSRADTYSSPDKITKFTNGLGAINQVLYRPLTFSSTYTQGNHQTTALNYGLGSPVLDLMGAIYVVRQVEFSSPIEGDEDYKNTIRYRYENAKVQTGGRGFLGFEKIITATPVKSADDSDVKILQTTTTYRQDFPYNGIPVNTEIRQLTDDFYSSQNVPPVCDDTDGCFPPPCEVGTTCEVIPRGVATGILLAETISSVAQNNATNRYKFAYIDNSETKTYDPDTGILLKSAIQTSTHDDYGNPLITTQVIKDGAGTTLQTNIINSTYSNITTDGKWLIGLLETSTTSRTRTGKPNVTTELEYDYNETTGLLLEERINPNAGSDLFLRIKYEYDNYGNETKVMSCSSDLTTSQCSSLTPSGSDATNPDKVHRYNRLTFDAKGRYIDETYNTLEQKISDVTAYDIYGNPLTTVDILGRTTTNIYDTFGRLTSSRNTLGEWSQTSRQWCAGLAGDLACPANKNIKVRVRQTAAGGSTFYSYLDIQGKEVATISKTFNLDDDAVTTGNEQWSISQIWLDQFGRQVKTQGPYFLGSNDIPETTTEFDRYSRPTKVTLSDSSTQQMSYFGFVTTTTNGLGQRKQETKNALGQIIEISDFDQSGTNPNYQNTLSYTHNSQGLITHIRRTTDSTTELLSINTYDLAGRKISINSVDSGLITTIFNAESEFVETEDAKGQVLKNYYDTLGRVYKTQSWDNNVLLTTTKKGFDATTGLVELEEKYLGNDTLPDYIMTNQYDTYKRASSTTISFDDSNNVCTGASCNYSVGVYYDQYSRIKYQQDASTKAIENHYTTAGYLNRITDADDANKEYYQLIKTDKWGNISTDKKAGNNNLITTYGYDINRGWLNSINSTHQDYSYNFDILGNLVKRTDTSNNQSECFKYDRLNRLTDTYHFNNSNQNCNITTGNTEHKTTAYDGSGNITLKDGQIYSYLNANNNTIGSSPHQVQSKGLQNFTYDNNGNLSQSTNFINSNGSSVTRNIEYTAFDKISRIYTGSILIPDEESLYRYNTSEKRFSRKDTNSDGQTSVTHFIGNVEVEYNHNGQVAYKRQLGNYAIITETNNSTQETYLFTDHLGSVDTITDKNGNLLQSMSFSAWGERRLPSNWENISIPSARLYLSDYTTRGFTGHEMLDAFGIINMGGRIYDAALGKVLQADPFVQDPANSQSFNRYSYVFNNPLSYTDPSGFISLRQIIGIVAAMVVGYFLGPFATTLWKAFWVGFATGFTSAIIITGNFRSALKAGLIAGAIAGIGFATSNNPATSTESGAPGGVNDNISSNGFESANISSNNVPSATSSTLEQTANQASGLSAPSVAVEIDAITVIGQAVDGFLLADFAAQYWYDVAIAAGSVAFLSDTADLLEFDAETFPDGSITQNSFNQTAFEIRDVARQAQSAIRSDAAVKALLSGAIIAVATSFIPIGRAVGWAKGAVQSKFKRFLMKRQMQKVAASGKIGEAAVRSVYNIGDKQRFAIGKSYRIPDGATKTTLSEIKNYAGKLSYTKQLRDFSAIARSEGLIFNLYVRSNTTLTGPLLKAIADKNIILKFIPGT</sequence>
<name>A0A3B0VQK0_9ZZZZ</name>
<feature type="transmembrane region" description="Helical" evidence="1">
    <location>
        <begin position="1494"/>
        <end position="1514"/>
    </location>
</feature>